<dbReference type="PANTHER" id="PTHR31386:SF2">
    <property type="entry name" value="SIMILAR TO RIKEN CDNA 2510039O18"/>
    <property type="match status" value="1"/>
</dbReference>
<dbReference type="GO" id="GO:0016020">
    <property type="term" value="C:membrane"/>
    <property type="evidence" value="ECO:0007669"/>
    <property type="project" value="UniProtKB-SubCell"/>
</dbReference>
<organism evidence="8 9">
    <name type="scientific">Lottia gigantea</name>
    <name type="common">Giant owl limpet</name>
    <dbReference type="NCBI Taxonomy" id="225164"/>
    <lineage>
        <taxon>Eukaryota</taxon>
        <taxon>Metazoa</taxon>
        <taxon>Spiralia</taxon>
        <taxon>Lophotrochozoa</taxon>
        <taxon>Mollusca</taxon>
        <taxon>Gastropoda</taxon>
        <taxon>Patellogastropoda</taxon>
        <taxon>Lottioidea</taxon>
        <taxon>Lottiidae</taxon>
        <taxon>Lottia</taxon>
    </lineage>
</organism>
<accession>V4A0G4</accession>
<evidence type="ECO:0000313" key="8">
    <source>
        <dbReference type="EMBL" id="ESO97303.1"/>
    </source>
</evidence>
<keyword evidence="5 7" id="KW-0472">Membrane</keyword>
<dbReference type="InterPro" id="IPR018795">
    <property type="entry name" value="K2013-like"/>
</dbReference>
<evidence type="ECO:0000256" key="3">
    <source>
        <dbReference type="ARBA" id="ARBA00022729"/>
    </source>
</evidence>
<dbReference type="GeneID" id="20238029"/>
<dbReference type="HOGENOM" id="CLU_023338_0_0_1"/>
<evidence type="ECO:0000256" key="2">
    <source>
        <dbReference type="ARBA" id="ARBA00022692"/>
    </source>
</evidence>
<dbReference type="PANTHER" id="PTHR31386">
    <property type="entry name" value="UNCHARACTERIZED PROTEIN KIAA2013"/>
    <property type="match status" value="1"/>
</dbReference>
<sequence>MRNGIRVVQQVCLCPFKFFHKIRLMWLKSKLTSSINAFGSLSRSRKVIVAVLLLLILVYYLGASLFGHGGTTKRPNLSNGCLDEKVQTFFKQSLNYDAFINHNPLEEDEKPYPAYTGNGHLAAAFGTENGLFIRLNRALALPVNFYPVVNMNIDQSFVLDIKSGIVHKFQSFKQSWHCVQVESSLYAHRSRPSVLVQDISISNPTGDPVTVDFDQIGASGWTGAQTKTLQLRNGNEGVYNYRLSTGIVLVPDHPDLVVGAAIATRVITDTTLVIKPNSKHKQHIVTVVHYTKGMTKAEAESNIPELTKKVKKDMEEVMNINEKLLLREHVKVWEQLWKTGFSISDSKAQKAINGGKINTTIYYVLCNVPAPLHEITTTKQQRNEILKVLYYPDTCYAGHSTLQAETLWMDVVDEDHIARVVTTWMITLEKQGCSGIVQSGAEGVLQAMVLSFGALEFKNQHLELKRHPKELHRDIFFHRINYGNNTHVNISVIVGEDNKANLYVSLDRNDKPYYACDAGCVDAPIQLR</sequence>
<comment type="subcellular location">
    <subcellularLocation>
        <location evidence="1">Membrane</location>
        <topology evidence="1">Single-pass type I membrane protein</topology>
    </subcellularLocation>
</comment>
<dbReference type="EMBL" id="KB201305">
    <property type="protein sequence ID" value="ESO97303.1"/>
    <property type="molecule type" value="Genomic_DNA"/>
</dbReference>
<dbReference type="AlphaFoldDB" id="V4A0G4"/>
<proteinExistence type="predicted"/>
<evidence type="ECO:0000256" key="5">
    <source>
        <dbReference type="ARBA" id="ARBA00023136"/>
    </source>
</evidence>
<dbReference type="CTD" id="20238029"/>
<name>V4A0G4_LOTGI</name>
<dbReference type="Pfam" id="PF10222">
    <property type="entry name" value="DUF2152"/>
    <property type="match status" value="1"/>
</dbReference>
<dbReference type="Proteomes" id="UP000030746">
    <property type="component" value="Unassembled WGS sequence"/>
</dbReference>
<dbReference type="OMA" id="DGECACV"/>
<keyword evidence="3" id="KW-0732">Signal</keyword>
<evidence type="ECO:0000256" key="1">
    <source>
        <dbReference type="ARBA" id="ARBA00004479"/>
    </source>
</evidence>
<keyword evidence="4 7" id="KW-1133">Transmembrane helix</keyword>
<feature type="transmembrane region" description="Helical" evidence="7">
    <location>
        <begin position="47"/>
        <end position="67"/>
    </location>
</feature>
<keyword evidence="9" id="KW-1185">Reference proteome</keyword>
<dbReference type="STRING" id="225164.V4A0G4"/>
<evidence type="ECO:0000256" key="6">
    <source>
        <dbReference type="ARBA" id="ARBA00023180"/>
    </source>
</evidence>
<dbReference type="KEGG" id="lgi:LOTGIDRAFT_159325"/>
<gene>
    <name evidence="8" type="ORF">LOTGIDRAFT_159325</name>
</gene>
<dbReference type="RefSeq" id="XP_009051907.1">
    <property type="nucleotide sequence ID" value="XM_009053659.1"/>
</dbReference>
<keyword evidence="6" id="KW-0325">Glycoprotein</keyword>
<protein>
    <submittedName>
        <fullName evidence="8">Uncharacterized protein</fullName>
    </submittedName>
</protein>
<evidence type="ECO:0000313" key="9">
    <source>
        <dbReference type="Proteomes" id="UP000030746"/>
    </source>
</evidence>
<keyword evidence="2 7" id="KW-0812">Transmembrane</keyword>
<reference evidence="8 9" key="1">
    <citation type="journal article" date="2013" name="Nature">
        <title>Insights into bilaterian evolution from three spiralian genomes.</title>
        <authorList>
            <person name="Simakov O."/>
            <person name="Marletaz F."/>
            <person name="Cho S.J."/>
            <person name="Edsinger-Gonzales E."/>
            <person name="Havlak P."/>
            <person name="Hellsten U."/>
            <person name="Kuo D.H."/>
            <person name="Larsson T."/>
            <person name="Lv J."/>
            <person name="Arendt D."/>
            <person name="Savage R."/>
            <person name="Osoegawa K."/>
            <person name="de Jong P."/>
            <person name="Grimwood J."/>
            <person name="Chapman J.A."/>
            <person name="Shapiro H."/>
            <person name="Aerts A."/>
            <person name="Otillar R.P."/>
            <person name="Terry A.Y."/>
            <person name="Boore J.L."/>
            <person name="Grigoriev I.V."/>
            <person name="Lindberg D.R."/>
            <person name="Seaver E.C."/>
            <person name="Weisblat D.A."/>
            <person name="Putnam N.H."/>
            <person name="Rokhsar D.S."/>
        </authorList>
    </citation>
    <scope>NUCLEOTIDE SEQUENCE [LARGE SCALE GENOMIC DNA]</scope>
</reference>
<evidence type="ECO:0000256" key="7">
    <source>
        <dbReference type="SAM" id="Phobius"/>
    </source>
</evidence>
<dbReference type="OrthoDB" id="10017443at2759"/>
<evidence type="ECO:0000256" key="4">
    <source>
        <dbReference type="ARBA" id="ARBA00022989"/>
    </source>
</evidence>